<feature type="region of interest" description="Disordered" evidence="4">
    <location>
        <begin position="83"/>
        <end position="122"/>
    </location>
</feature>
<dbReference type="PANTHER" id="PTHR31809">
    <property type="entry name" value="BUD13 HOMOLOG"/>
    <property type="match status" value="1"/>
</dbReference>
<evidence type="ECO:0000313" key="6">
    <source>
        <dbReference type="Proteomes" id="UP000268321"/>
    </source>
</evidence>
<sequence length="292" mass="33370">MSSRIDALSKYLLGVNEQDKKKKKKKRSSHEQTASTEPTTRIVIGNAFLPTLSTKDERDLADLIDPEDDDAPVRVESAVIPTANKGFKRVDTGEVVTPEQLRSEQSSRSDESKYSTAPSNGSSFGLVQGETIYRCKSGRIVDIKEKKAQMKEDQERLEQEKIRLRDTVNTGDVDMLRRKEETAKLNNSHTFDYSRSDKEYVKHMKQKQQFDDPLLAFSSKKQTQEASFLSRPVYDQGIQSVSRYNIPAGYFWDGVDRSNGFEMKIVAKRTEAKMQCVIEQSTKESYTEYDFD</sequence>
<accession>A0A4V1J373</accession>
<evidence type="ECO:0000256" key="4">
    <source>
        <dbReference type="SAM" id="MobiDB-lite"/>
    </source>
</evidence>
<dbReference type="GO" id="GO:0003723">
    <property type="term" value="F:RNA binding"/>
    <property type="evidence" value="ECO:0007669"/>
    <property type="project" value="TreeGrafter"/>
</dbReference>
<keyword evidence="6" id="KW-1185">Reference proteome</keyword>
<feature type="region of interest" description="Disordered" evidence="4">
    <location>
        <begin position="16"/>
        <end position="42"/>
    </location>
</feature>
<dbReference type="Pfam" id="PF09736">
    <property type="entry name" value="Bud13"/>
    <property type="match status" value="1"/>
</dbReference>
<organism evidence="5 6">
    <name type="scientific">Metschnikowia bicuspidata</name>
    <dbReference type="NCBI Taxonomy" id="27322"/>
    <lineage>
        <taxon>Eukaryota</taxon>
        <taxon>Fungi</taxon>
        <taxon>Dikarya</taxon>
        <taxon>Ascomycota</taxon>
        <taxon>Saccharomycotina</taxon>
        <taxon>Pichiomycetes</taxon>
        <taxon>Metschnikowiaceae</taxon>
        <taxon>Metschnikowia</taxon>
    </lineage>
</organism>
<evidence type="ECO:0000256" key="1">
    <source>
        <dbReference type="ARBA" id="ARBA00011069"/>
    </source>
</evidence>
<dbReference type="GO" id="GO:0070274">
    <property type="term" value="C:RES complex"/>
    <property type="evidence" value="ECO:0007669"/>
    <property type="project" value="TreeGrafter"/>
</dbReference>
<gene>
    <name evidence="5" type="ORF">METBISCDRAFT_22732</name>
</gene>
<dbReference type="GO" id="GO:0005684">
    <property type="term" value="C:U2-type spliceosomal complex"/>
    <property type="evidence" value="ECO:0007669"/>
    <property type="project" value="TreeGrafter"/>
</dbReference>
<protein>
    <recommendedName>
        <fullName evidence="2">Pre-mRNA-splicing factor CWC26</fullName>
    </recommendedName>
</protein>
<dbReference type="GO" id="GO:0000398">
    <property type="term" value="P:mRNA splicing, via spliceosome"/>
    <property type="evidence" value="ECO:0007669"/>
    <property type="project" value="TreeGrafter"/>
</dbReference>
<dbReference type="EMBL" id="ML004447">
    <property type="protein sequence ID" value="RKP31059.1"/>
    <property type="molecule type" value="Genomic_DNA"/>
</dbReference>
<dbReference type="InterPro" id="IPR051112">
    <property type="entry name" value="CWC26_splicing_factor"/>
</dbReference>
<evidence type="ECO:0000256" key="2">
    <source>
        <dbReference type="ARBA" id="ARBA00020644"/>
    </source>
</evidence>
<reference evidence="6" key="1">
    <citation type="journal article" date="2018" name="Nat. Microbiol.">
        <title>Leveraging single-cell genomics to expand the fungal tree of life.</title>
        <authorList>
            <person name="Ahrendt S.R."/>
            <person name="Quandt C.A."/>
            <person name="Ciobanu D."/>
            <person name="Clum A."/>
            <person name="Salamov A."/>
            <person name="Andreopoulos B."/>
            <person name="Cheng J.F."/>
            <person name="Woyke T."/>
            <person name="Pelin A."/>
            <person name="Henrissat B."/>
            <person name="Reynolds N.K."/>
            <person name="Benny G.L."/>
            <person name="Smith M.E."/>
            <person name="James T.Y."/>
            <person name="Grigoriev I.V."/>
        </authorList>
    </citation>
    <scope>NUCLEOTIDE SEQUENCE [LARGE SCALE GENOMIC DNA]</scope>
    <source>
        <strain evidence="6">Baker2002</strain>
    </source>
</reference>
<keyword evidence="3" id="KW-0175">Coiled coil</keyword>
<feature type="coiled-coil region" evidence="3">
    <location>
        <begin position="140"/>
        <end position="170"/>
    </location>
</feature>
<feature type="compositionally biased region" description="Basic and acidic residues" evidence="4">
    <location>
        <begin position="101"/>
        <end position="113"/>
    </location>
</feature>
<proteinExistence type="inferred from homology"/>
<name>A0A4V1J373_9ASCO</name>
<dbReference type="InterPro" id="IPR018609">
    <property type="entry name" value="Bud13"/>
</dbReference>
<evidence type="ECO:0000256" key="3">
    <source>
        <dbReference type="SAM" id="Coils"/>
    </source>
</evidence>
<dbReference type="Proteomes" id="UP000268321">
    <property type="component" value="Unassembled WGS sequence"/>
</dbReference>
<comment type="similarity">
    <text evidence="1">Belongs to the CWC26 family.</text>
</comment>
<evidence type="ECO:0000313" key="5">
    <source>
        <dbReference type="EMBL" id="RKP31059.1"/>
    </source>
</evidence>
<dbReference type="PANTHER" id="PTHR31809:SF0">
    <property type="entry name" value="BUD13 HOMOLOG"/>
    <property type="match status" value="1"/>
</dbReference>
<dbReference type="AlphaFoldDB" id="A0A4V1J373"/>
<dbReference type="OrthoDB" id="6022at2759"/>